<dbReference type="EMBL" id="OU466858">
    <property type="protein sequence ID" value="CAH2047453.1"/>
    <property type="molecule type" value="Genomic_DNA"/>
</dbReference>
<dbReference type="AlphaFoldDB" id="A0AAU9RR65"/>
<dbReference type="Proteomes" id="UP000836841">
    <property type="component" value="Chromosome 2"/>
</dbReference>
<evidence type="ECO:0000313" key="3">
    <source>
        <dbReference type="Proteomes" id="UP000836841"/>
    </source>
</evidence>
<evidence type="ECO:0008006" key="4">
    <source>
        <dbReference type="Google" id="ProtNLM"/>
    </source>
</evidence>
<reference evidence="2 3" key="1">
    <citation type="submission" date="2022-03" db="EMBL/GenBank/DDBJ databases">
        <authorList>
            <person name="Nunn A."/>
            <person name="Chopra R."/>
            <person name="Nunn A."/>
            <person name="Contreras Garrido A."/>
        </authorList>
    </citation>
    <scope>NUCLEOTIDE SEQUENCE [LARGE SCALE GENOMIC DNA]</scope>
</reference>
<evidence type="ECO:0000313" key="2">
    <source>
        <dbReference type="EMBL" id="CAH2047453.1"/>
    </source>
</evidence>
<dbReference type="GO" id="GO:0010190">
    <property type="term" value="P:cytochrome b6f complex assembly"/>
    <property type="evidence" value="ECO:0007669"/>
    <property type="project" value="TreeGrafter"/>
</dbReference>
<evidence type="ECO:0000256" key="1">
    <source>
        <dbReference type="SAM" id="Phobius"/>
    </source>
</evidence>
<dbReference type="PANTHER" id="PTHR34943:SF2">
    <property type="entry name" value="PROTEIN COFACTOR ASSEMBLY OF COMPLEX C SUBUNIT B CCB4, CHLOROPLASTIC"/>
    <property type="match status" value="1"/>
</dbReference>
<accession>A0AAU9RR65</accession>
<proteinExistence type="predicted"/>
<feature type="transmembrane region" description="Helical" evidence="1">
    <location>
        <begin position="12"/>
        <end position="35"/>
    </location>
</feature>
<dbReference type="PANTHER" id="PTHR34943">
    <property type="match status" value="1"/>
</dbReference>
<protein>
    <recommendedName>
        <fullName evidence="4">Cofactor assembly of complex C subunit B</fullName>
    </recommendedName>
</protein>
<dbReference type="Pfam" id="PF11152">
    <property type="entry name" value="CCB2_CCB4"/>
    <property type="match status" value="1"/>
</dbReference>
<dbReference type="GO" id="GO:0009507">
    <property type="term" value="C:chloroplast"/>
    <property type="evidence" value="ECO:0007669"/>
    <property type="project" value="TreeGrafter"/>
</dbReference>
<name>A0AAU9RR65_THLAR</name>
<organism evidence="2 3">
    <name type="scientific">Thlaspi arvense</name>
    <name type="common">Field penny-cress</name>
    <dbReference type="NCBI Taxonomy" id="13288"/>
    <lineage>
        <taxon>Eukaryota</taxon>
        <taxon>Viridiplantae</taxon>
        <taxon>Streptophyta</taxon>
        <taxon>Embryophyta</taxon>
        <taxon>Tracheophyta</taxon>
        <taxon>Spermatophyta</taxon>
        <taxon>Magnoliopsida</taxon>
        <taxon>eudicotyledons</taxon>
        <taxon>Gunneridae</taxon>
        <taxon>Pentapetalae</taxon>
        <taxon>rosids</taxon>
        <taxon>malvids</taxon>
        <taxon>Brassicales</taxon>
        <taxon>Brassicaceae</taxon>
        <taxon>Thlaspideae</taxon>
        <taxon>Thlaspi</taxon>
    </lineage>
</organism>
<keyword evidence="1" id="KW-0812">Transmembrane</keyword>
<dbReference type="InterPro" id="IPR021325">
    <property type="entry name" value="CCB2/CCB4"/>
</dbReference>
<dbReference type="InterPro" id="IPR044705">
    <property type="entry name" value="CCB4"/>
</dbReference>
<keyword evidence="1" id="KW-1133">Transmembrane helix</keyword>
<keyword evidence="3" id="KW-1185">Reference proteome</keyword>
<feature type="non-terminal residue" evidence="2">
    <location>
        <position position="1"/>
    </location>
</feature>
<keyword evidence="1" id="KW-0472">Membrane</keyword>
<gene>
    <name evidence="2" type="ORF">TAV2_LOCUS5159</name>
</gene>
<sequence length="343" mass="37205">KKKTKKISLPFYHLTCLLLNVVVCGYLFVLLTGQFSSLTSLPSSSAMEARIIHQIQIPKNPNRRLSRPPLDFPPFIRASSSTSQEQKSYRGPKPSKNLVADFVSRNDDSVRSLPIYVGGASLLAVLFNRAVSGIAPVADASSSQSRADLLALGLAVTNLLTGLVWLSIRPKSITPVEPEGVECKVVESNLPASMVSELLWAWESLKTATCCKSLVIVYNGICLIQIGMVAESPEDKKAIIVNTDKLMQGSVYQGVMRSKAQSYLANLSLYPGRSQLPFLPANTQPLGDKGVAVIGGNTIRGFTSSDQAWISSIGEKLDATLGRYFIDSAEISQETERENGKQI</sequence>